<dbReference type="CDD" id="cd02869">
    <property type="entry name" value="PseudoU_synth_RluA_like"/>
    <property type="match status" value="1"/>
</dbReference>
<dbReference type="PANTHER" id="PTHR21600">
    <property type="entry name" value="MITOCHONDRIAL RNA PSEUDOURIDINE SYNTHASE"/>
    <property type="match status" value="1"/>
</dbReference>
<feature type="active site" evidence="5">
    <location>
        <position position="137"/>
    </location>
</feature>
<evidence type="ECO:0000313" key="10">
    <source>
        <dbReference type="Proteomes" id="UP000192790"/>
    </source>
</evidence>
<comment type="catalytic activity">
    <reaction evidence="1 7">
        <text>a uridine in RNA = a pseudouridine in RNA</text>
        <dbReference type="Rhea" id="RHEA:48348"/>
        <dbReference type="Rhea" id="RHEA-COMP:12068"/>
        <dbReference type="Rhea" id="RHEA-COMP:12069"/>
        <dbReference type="ChEBI" id="CHEBI:65314"/>
        <dbReference type="ChEBI" id="CHEBI:65315"/>
    </reaction>
</comment>
<comment type="function">
    <text evidence="7">Responsible for synthesis of pseudouridine from uracil.</text>
</comment>
<evidence type="ECO:0000256" key="5">
    <source>
        <dbReference type="PIRSR" id="PIRSR606225-1"/>
    </source>
</evidence>
<accession>A0A1W2A609</accession>
<dbReference type="PANTHER" id="PTHR21600:SF44">
    <property type="entry name" value="RIBOSOMAL LARGE SUBUNIT PSEUDOURIDINE SYNTHASE D"/>
    <property type="match status" value="1"/>
</dbReference>
<dbReference type="GO" id="GO:0000455">
    <property type="term" value="P:enzyme-directed rRNA pseudouridine synthesis"/>
    <property type="evidence" value="ECO:0007669"/>
    <property type="project" value="TreeGrafter"/>
</dbReference>
<dbReference type="Proteomes" id="UP000192790">
    <property type="component" value="Unassembled WGS sequence"/>
</dbReference>
<keyword evidence="3 6" id="KW-0694">RNA-binding</keyword>
<proteinExistence type="inferred from homology"/>
<dbReference type="SUPFAM" id="SSF55120">
    <property type="entry name" value="Pseudouridine synthase"/>
    <property type="match status" value="1"/>
</dbReference>
<gene>
    <name evidence="9" type="ORF">SAMN02745168_1515</name>
</gene>
<dbReference type="STRING" id="1122930.SAMN02745168_1515"/>
<organism evidence="9 10">
    <name type="scientific">Papillibacter cinnamivorans DSM 12816</name>
    <dbReference type="NCBI Taxonomy" id="1122930"/>
    <lineage>
        <taxon>Bacteria</taxon>
        <taxon>Bacillati</taxon>
        <taxon>Bacillota</taxon>
        <taxon>Clostridia</taxon>
        <taxon>Eubacteriales</taxon>
        <taxon>Oscillospiraceae</taxon>
        <taxon>Papillibacter</taxon>
    </lineage>
</organism>
<evidence type="ECO:0000256" key="1">
    <source>
        <dbReference type="ARBA" id="ARBA00000073"/>
    </source>
</evidence>
<dbReference type="GO" id="GO:0140098">
    <property type="term" value="F:catalytic activity, acting on RNA"/>
    <property type="evidence" value="ECO:0007669"/>
    <property type="project" value="UniProtKB-ARBA"/>
</dbReference>
<dbReference type="PROSITE" id="PS50889">
    <property type="entry name" value="S4"/>
    <property type="match status" value="1"/>
</dbReference>
<dbReference type="RefSeq" id="WP_084234133.1">
    <property type="nucleotide sequence ID" value="NZ_FWXW01000003.1"/>
</dbReference>
<evidence type="ECO:0000259" key="8">
    <source>
        <dbReference type="Pfam" id="PF00849"/>
    </source>
</evidence>
<dbReference type="NCBIfam" id="TIGR00005">
    <property type="entry name" value="rluA_subfam"/>
    <property type="match status" value="1"/>
</dbReference>
<dbReference type="AlphaFoldDB" id="A0A1W2A609"/>
<dbReference type="EC" id="5.4.99.-" evidence="7"/>
<dbReference type="FunFam" id="3.30.2350.10:FF:000006">
    <property type="entry name" value="Pseudouridine synthase"/>
    <property type="match status" value="1"/>
</dbReference>
<evidence type="ECO:0000256" key="6">
    <source>
        <dbReference type="PROSITE-ProRule" id="PRU00182"/>
    </source>
</evidence>
<keyword evidence="10" id="KW-1185">Reference proteome</keyword>
<dbReference type="PROSITE" id="PS01129">
    <property type="entry name" value="PSI_RLU"/>
    <property type="match status" value="1"/>
</dbReference>
<dbReference type="GO" id="GO:0003723">
    <property type="term" value="F:RNA binding"/>
    <property type="evidence" value="ECO:0007669"/>
    <property type="project" value="UniProtKB-KW"/>
</dbReference>
<evidence type="ECO:0000256" key="3">
    <source>
        <dbReference type="ARBA" id="ARBA00022884"/>
    </source>
</evidence>
<keyword evidence="4 7" id="KW-0413">Isomerase</keyword>
<evidence type="ECO:0000256" key="4">
    <source>
        <dbReference type="ARBA" id="ARBA00023235"/>
    </source>
</evidence>
<dbReference type="OrthoDB" id="9807829at2"/>
<dbReference type="CDD" id="cd00165">
    <property type="entry name" value="S4"/>
    <property type="match status" value="1"/>
</dbReference>
<name>A0A1W2A609_9FIRM</name>
<dbReference type="InterPro" id="IPR006225">
    <property type="entry name" value="PsdUridine_synth_RluC/D"/>
</dbReference>
<evidence type="ECO:0000256" key="2">
    <source>
        <dbReference type="ARBA" id="ARBA00010876"/>
    </source>
</evidence>
<dbReference type="InterPro" id="IPR036986">
    <property type="entry name" value="S4_RNA-bd_sf"/>
</dbReference>
<dbReference type="GO" id="GO:0009982">
    <property type="term" value="F:pseudouridine synthase activity"/>
    <property type="evidence" value="ECO:0007669"/>
    <property type="project" value="InterPro"/>
</dbReference>
<dbReference type="InterPro" id="IPR050188">
    <property type="entry name" value="RluA_PseudoU_synthase"/>
</dbReference>
<protein>
    <recommendedName>
        <fullName evidence="7">Pseudouridine synthase</fullName>
        <ecNumber evidence="7">5.4.99.-</ecNumber>
    </recommendedName>
</protein>
<dbReference type="Gene3D" id="3.10.290.10">
    <property type="entry name" value="RNA-binding S4 domain"/>
    <property type="match status" value="1"/>
</dbReference>
<dbReference type="InterPro" id="IPR006224">
    <property type="entry name" value="PsdUridine_synth_RluA-like_CS"/>
</dbReference>
<comment type="similarity">
    <text evidence="2 7">Belongs to the pseudouridine synthase RluA family.</text>
</comment>
<dbReference type="InterPro" id="IPR006145">
    <property type="entry name" value="PsdUridine_synth_RsuA/RluA"/>
</dbReference>
<evidence type="ECO:0000256" key="7">
    <source>
        <dbReference type="RuleBase" id="RU362028"/>
    </source>
</evidence>
<sequence length="304" mass="32894">MKRLEIEGKEGGGRLDAFLSAEIAGITRSAAQKLLDGGFVTLLGKPVKKNRPVAAGETYLVTLPDPAPADASPQEIPLDVVYEDGDLIVVNKPKGMVVHPAAGHADGTMVNALLHHCRGELSGIGGVLRPGIVHRIDKDTSGLVIAAKNDAAHLSLAKQLKDHTLSRVYEAVVCGNLKNDVGTVDAPVGRHPTDRKRMAVTDRNGKRAVTHYEVLARYPGYTRVRCHLETGRTHQIRVHMAHLGHPVLGDTVYGSKKPFPGLEGQCLHAGRLRFVHPRTGAEMELSCPLPEYFQRVLTKLDARA</sequence>
<dbReference type="EMBL" id="FWXW01000003">
    <property type="protein sequence ID" value="SMC55892.1"/>
    <property type="molecule type" value="Genomic_DNA"/>
</dbReference>
<dbReference type="InterPro" id="IPR020103">
    <property type="entry name" value="PsdUridine_synth_cat_dom_sf"/>
</dbReference>
<feature type="domain" description="Pseudouridine synthase RsuA/RluA-like" evidence="8">
    <location>
        <begin position="86"/>
        <end position="242"/>
    </location>
</feature>
<dbReference type="Gene3D" id="3.30.2350.10">
    <property type="entry name" value="Pseudouridine synthase"/>
    <property type="match status" value="1"/>
</dbReference>
<reference evidence="9 10" key="1">
    <citation type="submission" date="2017-04" db="EMBL/GenBank/DDBJ databases">
        <authorList>
            <person name="Afonso C.L."/>
            <person name="Miller P.J."/>
            <person name="Scott M.A."/>
            <person name="Spackman E."/>
            <person name="Goraichik I."/>
            <person name="Dimitrov K.M."/>
            <person name="Suarez D.L."/>
            <person name="Swayne D.E."/>
        </authorList>
    </citation>
    <scope>NUCLEOTIDE SEQUENCE [LARGE SCALE GENOMIC DNA]</scope>
    <source>
        <strain evidence="9 10">DSM 12816</strain>
    </source>
</reference>
<dbReference type="SUPFAM" id="SSF55174">
    <property type="entry name" value="Alpha-L RNA-binding motif"/>
    <property type="match status" value="1"/>
</dbReference>
<dbReference type="Pfam" id="PF00849">
    <property type="entry name" value="PseudoU_synth_2"/>
    <property type="match status" value="1"/>
</dbReference>
<evidence type="ECO:0000313" key="9">
    <source>
        <dbReference type="EMBL" id="SMC55892.1"/>
    </source>
</evidence>